<reference evidence="2" key="1">
    <citation type="submission" date="2020-10" db="EMBL/GenBank/DDBJ databases">
        <authorList>
            <person name="Gilroy R."/>
        </authorList>
    </citation>
    <scope>NUCLEOTIDE SEQUENCE</scope>
    <source>
        <strain evidence="2">ChiSjej1B19-7085</strain>
    </source>
</reference>
<organism evidence="2 3">
    <name type="scientific">Candidatus Gallacutalibacter pullicola</name>
    <dbReference type="NCBI Taxonomy" id="2840830"/>
    <lineage>
        <taxon>Bacteria</taxon>
        <taxon>Bacillati</taxon>
        <taxon>Bacillota</taxon>
        <taxon>Clostridia</taxon>
        <taxon>Eubacteriales</taxon>
        <taxon>Candidatus Gallacutalibacter</taxon>
    </lineage>
</organism>
<accession>A0A9D1J284</accession>
<feature type="domain" description="SHOCT-like" evidence="1">
    <location>
        <begin position="1"/>
        <end position="52"/>
    </location>
</feature>
<dbReference type="Proteomes" id="UP000886785">
    <property type="component" value="Unassembled WGS sequence"/>
</dbReference>
<protein>
    <recommendedName>
        <fullName evidence="1">SHOCT-like domain-containing protein</fullName>
    </recommendedName>
</protein>
<dbReference type="AlphaFoldDB" id="A0A9D1J284"/>
<dbReference type="InterPro" id="IPR046749">
    <property type="entry name" value="SHOCT_2"/>
</dbReference>
<evidence type="ECO:0000259" key="1">
    <source>
        <dbReference type="Pfam" id="PF20612"/>
    </source>
</evidence>
<evidence type="ECO:0000313" key="2">
    <source>
        <dbReference type="EMBL" id="HIR58000.1"/>
    </source>
</evidence>
<dbReference type="Pfam" id="PF20612">
    <property type="entry name" value="SHOCT_2"/>
    <property type="match status" value="1"/>
</dbReference>
<comment type="caution">
    <text evidence="2">The sequence shown here is derived from an EMBL/GenBank/DDBJ whole genome shotgun (WGS) entry which is preliminary data.</text>
</comment>
<name>A0A9D1J284_9FIRM</name>
<proteinExistence type="predicted"/>
<sequence>MSEEEFRAEKMYLLCLGTAKTMLEKGVISEEEFTKIDTMLLEKYKPTLSTLLSGNPLI</sequence>
<gene>
    <name evidence="2" type="ORF">IAA54_10050</name>
</gene>
<evidence type="ECO:0000313" key="3">
    <source>
        <dbReference type="Proteomes" id="UP000886785"/>
    </source>
</evidence>
<reference evidence="2" key="2">
    <citation type="journal article" date="2021" name="PeerJ">
        <title>Extensive microbial diversity within the chicken gut microbiome revealed by metagenomics and culture.</title>
        <authorList>
            <person name="Gilroy R."/>
            <person name="Ravi A."/>
            <person name="Getino M."/>
            <person name="Pursley I."/>
            <person name="Horton D.L."/>
            <person name="Alikhan N.F."/>
            <person name="Baker D."/>
            <person name="Gharbi K."/>
            <person name="Hall N."/>
            <person name="Watson M."/>
            <person name="Adriaenssens E.M."/>
            <person name="Foster-Nyarko E."/>
            <person name="Jarju S."/>
            <person name="Secka A."/>
            <person name="Antonio M."/>
            <person name="Oren A."/>
            <person name="Chaudhuri R.R."/>
            <person name="La Ragione R."/>
            <person name="Hildebrand F."/>
            <person name="Pallen M.J."/>
        </authorList>
    </citation>
    <scope>NUCLEOTIDE SEQUENCE</scope>
    <source>
        <strain evidence="2">ChiSjej1B19-7085</strain>
    </source>
</reference>
<dbReference type="EMBL" id="DVHF01000123">
    <property type="protein sequence ID" value="HIR58000.1"/>
    <property type="molecule type" value="Genomic_DNA"/>
</dbReference>